<name>A0ABP8NQB8_9BACT</name>
<comment type="caution">
    <text evidence="6">The sequence shown here is derived from an EMBL/GenBank/DDBJ whole genome shotgun (WGS) entry which is preliminary data.</text>
</comment>
<dbReference type="Gene3D" id="6.10.140.1990">
    <property type="match status" value="1"/>
</dbReference>
<dbReference type="Proteomes" id="UP001500840">
    <property type="component" value="Unassembled WGS sequence"/>
</dbReference>
<dbReference type="Gene3D" id="2.40.30.170">
    <property type="match status" value="1"/>
</dbReference>
<evidence type="ECO:0000256" key="3">
    <source>
        <dbReference type="SAM" id="Coils"/>
    </source>
</evidence>
<reference evidence="7" key="1">
    <citation type="journal article" date="2019" name="Int. J. Syst. Evol. Microbiol.">
        <title>The Global Catalogue of Microorganisms (GCM) 10K type strain sequencing project: providing services to taxonomists for standard genome sequencing and annotation.</title>
        <authorList>
            <consortium name="The Broad Institute Genomics Platform"/>
            <consortium name="The Broad Institute Genome Sequencing Center for Infectious Disease"/>
            <person name="Wu L."/>
            <person name="Ma J."/>
        </authorList>
    </citation>
    <scope>NUCLEOTIDE SEQUENCE [LARGE SCALE GENOMIC DNA]</scope>
    <source>
        <strain evidence="7">JCM 17759</strain>
    </source>
</reference>
<proteinExistence type="predicted"/>
<protein>
    <submittedName>
        <fullName evidence="6">Efflux RND transporter periplasmic adaptor subunit</fullName>
    </submittedName>
</protein>
<evidence type="ECO:0000313" key="6">
    <source>
        <dbReference type="EMBL" id="GAA4471098.1"/>
    </source>
</evidence>
<dbReference type="EMBL" id="BAABGA010000120">
    <property type="protein sequence ID" value="GAA4471098.1"/>
    <property type="molecule type" value="Genomic_DNA"/>
</dbReference>
<dbReference type="PANTHER" id="PTHR32347">
    <property type="entry name" value="EFFLUX SYSTEM COMPONENT YKNX-RELATED"/>
    <property type="match status" value="1"/>
</dbReference>
<dbReference type="InterPro" id="IPR030190">
    <property type="entry name" value="MacA_alpha-hairpin_sf"/>
</dbReference>
<feature type="coiled-coil region" evidence="3">
    <location>
        <begin position="162"/>
        <end position="255"/>
    </location>
</feature>
<dbReference type="InterPro" id="IPR058792">
    <property type="entry name" value="Beta-barrel_RND_2"/>
</dbReference>
<evidence type="ECO:0000313" key="7">
    <source>
        <dbReference type="Proteomes" id="UP001500840"/>
    </source>
</evidence>
<feature type="domain" description="YbhG-like alpha-helical hairpin" evidence="4">
    <location>
        <begin position="105"/>
        <end position="214"/>
    </location>
</feature>
<sequence>MTKRFILVSLFIGVLVALVFYSKWSPEPARVSGVIEADEIRLGSRVGGRVARVLVEEGESVQSGDVLVELEPFDLLEREAQLEFALAARESELARFVTGFREEEKLQAKAKLDQLQARFDLLTQGPRKEEIEAARGRLVLAETAKRLAEQTFERQSKLARNNAVSTQELDNAKEALEAASANVVVRQQELRLLEAGTREEELREAAANVEQARQAWQLMLHGYRPEEIEQAKASRDAAQAELDAIRRQKEELRIKSPIDGVIEALDLQPGDMVAAGAPVLSMLDRDELWVRAYVPQNRVRVSIGQKVRLSLDSFPDEPLIGTISFVARQAEFTPSNVQTLEERSKQVFRIKVIIDDPSDQLRPGLMADIWLDSTGADE</sequence>
<evidence type="ECO:0000256" key="1">
    <source>
        <dbReference type="ARBA" id="ARBA00004196"/>
    </source>
</evidence>
<evidence type="ECO:0000256" key="2">
    <source>
        <dbReference type="ARBA" id="ARBA00023054"/>
    </source>
</evidence>
<dbReference type="Pfam" id="PF25881">
    <property type="entry name" value="HH_YBHG"/>
    <property type="match status" value="1"/>
</dbReference>
<gene>
    <name evidence="6" type="ORF">GCM10023156_65180</name>
</gene>
<dbReference type="InterPro" id="IPR059052">
    <property type="entry name" value="HH_YbhG-like"/>
</dbReference>
<feature type="domain" description="CusB-like beta-barrel" evidence="5">
    <location>
        <begin position="288"/>
        <end position="373"/>
    </location>
</feature>
<keyword evidence="2 3" id="KW-0175">Coiled coil</keyword>
<dbReference type="Gene3D" id="2.40.50.100">
    <property type="match status" value="2"/>
</dbReference>
<dbReference type="RefSeq" id="WP_345327860.1">
    <property type="nucleotide sequence ID" value="NZ_BAABGA010000120.1"/>
</dbReference>
<dbReference type="SUPFAM" id="SSF111369">
    <property type="entry name" value="HlyD-like secretion proteins"/>
    <property type="match status" value="2"/>
</dbReference>
<comment type="subcellular location">
    <subcellularLocation>
        <location evidence="1">Cell envelope</location>
    </subcellularLocation>
</comment>
<evidence type="ECO:0000259" key="4">
    <source>
        <dbReference type="Pfam" id="PF25881"/>
    </source>
</evidence>
<organism evidence="6 7">
    <name type="scientific">Novipirellula rosea</name>
    <dbReference type="NCBI Taxonomy" id="1031540"/>
    <lineage>
        <taxon>Bacteria</taxon>
        <taxon>Pseudomonadati</taxon>
        <taxon>Planctomycetota</taxon>
        <taxon>Planctomycetia</taxon>
        <taxon>Pirellulales</taxon>
        <taxon>Pirellulaceae</taxon>
        <taxon>Novipirellula</taxon>
    </lineage>
</organism>
<dbReference type="PANTHER" id="PTHR32347:SF23">
    <property type="entry name" value="BLL5650 PROTEIN"/>
    <property type="match status" value="1"/>
</dbReference>
<keyword evidence="7" id="KW-1185">Reference proteome</keyword>
<dbReference type="Pfam" id="PF25954">
    <property type="entry name" value="Beta-barrel_RND_2"/>
    <property type="match status" value="1"/>
</dbReference>
<accession>A0ABP8NQB8</accession>
<evidence type="ECO:0000259" key="5">
    <source>
        <dbReference type="Pfam" id="PF25954"/>
    </source>
</evidence>
<dbReference type="InterPro" id="IPR050465">
    <property type="entry name" value="UPF0194_transport"/>
</dbReference>